<evidence type="ECO:0000256" key="4">
    <source>
        <dbReference type="ARBA" id="ARBA00022741"/>
    </source>
</evidence>
<dbReference type="Gene3D" id="3.40.50.300">
    <property type="entry name" value="P-loop containing nucleotide triphosphate hydrolases"/>
    <property type="match status" value="1"/>
</dbReference>
<dbReference type="SMART" id="SM00963">
    <property type="entry name" value="SRP54_N"/>
    <property type="match status" value="1"/>
</dbReference>
<dbReference type="Proteomes" id="UP000002601">
    <property type="component" value="Chromosome"/>
</dbReference>
<keyword evidence="4 11" id="KW-0547">Nucleotide-binding</keyword>
<feature type="compositionally biased region" description="Acidic residues" evidence="12">
    <location>
        <begin position="173"/>
        <end position="196"/>
    </location>
</feature>
<dbReference type="FunFam" id="1.20.120.140:FF:000002">
    <property type="entry name" value="Signal recognition particle receptor FtsY"/>
    <property type="match status" value="1"/>
</dbReference>
<feature type="compositionally biased region" description="Low complexity" evidence="12">
    <location>
        <begin position="222"/>
        <end position="237"/>
    </location>
</feature>
<keyword evidence="7 11" id="KW-0472">Membrane</keyword>
<comment type="function">
    <text evidence="10">Involved in targeting and insertion of nascent membrane proteins into the cytoplasmic membrane. Acts as a receptor for the complex formed by the signal recognition particle (SRP) and the ribosome-nascent chain (RNC). Interaction with SRP-RNC leads to the transfer of the RNC complex to the Sec translocase for insertion into the membrane, the hydrolysis of GTP by both Ffh and FtsY, and the dissociation of the SRP-FtsY complex into the individual components.</text>
</comment>
<comment type="subcellular location">
    <subcellularLocation>
        <location evidence="11">Cell inner membrane</location>
        <topology evidence="11">Peripheral membrane protein</topology>
        <orientation evidence="11">Cytoplasmic side</orientation>
    </subcellularLocation>
    <subcellularLocation>
        <location evidence="11">Cytoplasm</location>
    </subcellularLocation>
    <subcellularLocation>
        <location evidence="1">Cell membrane</location>
        <topology evidence="1">Peripheral membrane protein</topology>
        <orientation evidence="1">Cytoplasmic side</orientation>
    </subcellularLocation>
</comment>
<comment type="catalytic activity">
    <reaction evidence="9 11">
        <text>GTP + H2O = GDP + phosphate + H(+)</text>
        <dbReference type="Rhea" id="RHEA:19669"/>
        <dbReference type="ChEBI" id="CHEBI:15377"/>
        <dbReference type="ChEBI" id="CHEBI:15378"/>
        <dbReference type="ChEBI" id="CHEBI:37565"/>
        <dbReference type="ChEBI" id="CHEBI:43474"/>
        <dbReference type="ChEBI" id="CHEBI:58189"/>
        <dbReference type="EC" id="3.6.5.4"/>
    </reaction>
</comment>
<dbReference type="InterPro" id="IPR027417">
    <property type="entry name" value="P-loop_NTPase"/>
</dbReference>
<dbReference type="FunFam" id="3.40.50.300:FF:000053">
    <property type="entry name" value="Signal recognition particle receptor FtsY"/>
    <property type="match status" value="1"/>
</dbReference>
<dbReference type="GO" id="GO:0005525">
    <property type="term" value="F:GTP binding"/>
    <property type="evidence" value="ECO:0007669"/>
    <property type="project" value="UniProtKB-UniRule"/>
</dbReference>
<keyword evidence="3 11" id="KW-0963">Cytoplasm</keyword>
<comment type="subunit">
    <text evidence="11">Part of the signal recognition particle protein translocation system, which is composed of SRP and FtsY.</text>
</comment>
<feature type="binding site" evidence="11">
    <location>
        <begin position="562"/>
        <end position="566"/>
    </location>
    <ligand>
        <name>GTP</name>
        <dbReference type="ChEBI" id="CHEBI:37565"/>
    </ligand>
</feature>
<dbReference type="EMBL" id="CP001649">
    <property type="protein sequence ID" value="ACS80763.1"/>
    <property type="molecule type" value="Genomic_DNA"/>
</dbReference>
<evidence type="ECO:0000256" key="10">
    <source>
        <dbReference type="ARBA" id="ARBA00053570"/>
    </source>
</evidence>
<feature type="compositionally biased region" description="Basic and acidic residues" evidence="12">
    <location>
        <begin position="14"/>
        <end position="26"/>
    </location>
</feature>
<protein>
    <recommendedName>
        <fullName evidence="11">Signal recognition particle receptor FtsY</fullName>
        <shortName evidence="11">SRP receptor</shortName>
        <ecNumber evidence="11">3.6.5.4</ecNumber>
    </recommendedName>
</protein>
<dbReference type="Pfam" id="PF00448">
    <property type="entry name" value="SRP54"/>
    <property type="match status" value="1"/>
</dbReference>
<dbReference type="CDD" id="cd17874">
    <property type="entry name" value="FtsY"/>
    <property type="match status" value="1"/>
</dbReference>
<feature type="compositionally biased region" description="Basic and acidic residues" evidence="12">
    <location>
        <begin position="210"/>
        <end position="220"/>
    </location>
</feature>
<evidence type="ECO:0000259" key="14">
    <source>
        <dbReference type="SMART" id="SM00962"/>
    </source>
</evidence>
<evidence type="ECO:0000256" key="9">
    <source>
        <dbReference type="ARBA" id="ARBA00048027"/>
    </source>
</evidence>
<dbReference type="PANTHER" id="PTHR43134">
    <property type="entry name" value="SIGNAL RECOGNITION PARTICLE RECEPTOR SUBUNIT ALPHA"/>
    <property type="match status" value="1"/>
</dbReference>
<feature type="region of interest" description="Disordered" evidence="12">
    <location>
        <begin position="1"/>
        <end position="248"/>
    </location>
</feature>
<evidence type="ECO:0000256" key="12">
    <source>
        <dbReference type="SAM" id="MobiDB-lite"/>
    </source>
</evidence>
<keyword evidence="11" id="KW-0997">Cell inner membrane</keyword>
<evidence type="ECO:0000256" key="7">
    <source>
        <dbReference type="ARBA" id="ARBA00023136"/>
    </source>
</evidence>
<evidence type="ECO:0000256" key="6">
    <source>
        <dbReference type="ARBA" id="ARBA00023134"/>
    </source>
</evidence>
<dbReference type="InterPro" id="IPR042101">
    <property type="entry name" value="SRP54_N_sf"/>
</dbReference>
<dbReference type="SMART" id="SM00382">
    <property type="entry name" value="AAA"/>
    <property type="match status" value="1"/>
</dbReference>
<dbReference type="GO" id="GO:0003924">
    <property type="term" value="F:GTPase activity"/>
    <property type="evidence" value="ECO:0007669"/>
    <property type="project" value="UniProtKB-UniRule"/>
</dbReference>
<proteinExistence type="inferred from homology"/>
<sequence length="675" mass="75631">MGFFSKVKKLWSSPEDRAEQALKDYLGDDYEPEEKVEEPEVEAEPDQALEPEPAPEPEPVVETEPEVAKEVEPEQDTAEEAPVVEDQPEEIEDKTEAPVEEPAIEEPATEPEVVAEPEISFEEPAPEPEIVEETPEYDPEPEAVKETPVAEPEPEELPVTEPEAVEETPVIETEPEPVEEPAVEPEVEETPAEEPEPEKKSKFSFLFGNKKSEEETKEEAPVAEVAKPVTSQEPVAAEAEEAPAAEKAPEPIVEKPAGPTILEPVMTAEAQPAEDKPQWQIDLTKALQQAEPRLSVWLGLILEDIEEAGDDLWDRLSFLLSALEAPKDEAEDFISRFKDWLEDMDYEYVEDFRSELQYRLALALELEDEEDERSRLFIKLSEGLNKTREQITKRIDSMLSSHTAFDDDFWEEFEEILIMADVGYDASMELVERMKERIRKAGETNPENFKDLLREELDEIFKVPKRIKAFNPPEVVMMIGVNGVGKTTTIAKLAHRAQMQGRKVLIVAGDTFRAAAIGQLEVWARRVGAGFYAKAEGSDPAAVAYEAIDYAVKNGYDLMLLDTAGRLHNKANLMEELHKIRRVLGKKHDEAPHRSVLVIDATTGQNALSQTKIFNEEIGVDELILTKLDGTAKGGVMIAVTMQHKIPITHIGLGEKMEDLRPFNGEDFAKALLLS</sequence>
<feature type="binding site" evidence="11">
    <location>
        <begin position="480"/>
        <end position="487"/>
    </location>
    <ligand>
        <name>GTP</name>
        <dbReference type="ChEBI" id="CHEBI:37565"/>
    </ligand>
</feature>
<dbReference type="AlphaFoldDB" id="C6BZC6"/>
<dbReference type="HAMAP" id="MF_00920">
    <property type="entry name" value="FtsY"/>
    <property type="match status" value="1"/>
</dbReference>
<evidence type="ECO:0000259" key="13">
    <source>
        <dbReference type="SMART" id="SM00382"/>
    </source>
</evidence>
<dbReference type="GO" id="GO:0005886">
    <property type="term" value="C:plasma membrane"/>
    <property type="evidence" value="ECO:0007669"/>
    <property type="project" value="UniProtKB-SubCell"/>
</dbReference>
<gene>
    <name evidence="11" type="primary">ftsY</name>
    <name evidence="16" type="ordered locus">Desal_2709</name>
</gene>
<evidence type="ECO:0000313" key="16">
    <source>
        <dbReference type="EMBL" id="ACS80763.1"/>
    </source>
</evidence>
<dbReference type="SUPFAM" id="SSF52540">
    <property type="entry name" value="P-loop containing nucleoside triphosphate hydrolases"/>
    <property type="match status" value="1"/>
</dbReference>
<name>C6BZC6_MARSD</name>
<dbReference type="NCBIfam" id="TIGR00064">
    <property type="entry name" value="ftsY"/>
    <property type="match status" value="1"/>
</dbReference>
<feature type="compositionally biased region" description="Acidic residues" evidence="12">
    <location>
        <begin position="27"/>
        <end position="65"/>
    </location>
</feature>
<dbReference type="PANTHER" id="PTHR43134:SF1">
    <property type="entry name" value="SIGNAL RECOGNITION PARTICLE RECEPTOR SUBUNIT ALPHA"/>
    <property type="match status" value="1"/>
</dbReference>
<organism evidence="16 17">
    <name type="scientific">Maridesulfovibrio salexigens (strain ATCC 14822 / DSM 2638 / NCIMB 8403 / VKM B-1763)</name>
    <name type="common">Desulfovibrio salexigens</name>
    <dbReference type="NCBI Taxonomy" id="526222"/>
    <lineage>
        <taxon>Bacteria</taxon>
        <taxon>Pseudomonadati</taxon>
        <taxon>Thermodesulfobacteriota</taxon>
        <taxon>Desulfovibrionia</taxon>
        <taxon>Desulfovibrionales</taxon>
        <taxon>Desulfovibrionaceae</taxon>
        <taxon>Maridesulfovibrio</taxon>
    </lineage>
</organism>
<dbReference type="InterPro" id="IPR013822">
    <property type="entry name" value="Signal_recog_particl_SRP54_hlx"/>
</dbReference>
<dbReference type="KEGG" id="dsa:Desal_2709"/>
<keyword evidence="5 11" id="KW-0378">Hydrolase</keyword>
<dbReference type="HOGENOM" id="CLU_009301_10_0_7"/>
<dbReference type="GO" id="GO:0006614">
    <property type="term" value="P:SRP-dependent cotranslational protein targeting to membrane"/>
    <property type="evidence" value="ECO:0007669"/>
    <property type="project" value="InterPro"/>
</dbReference>
<dbReference type="Pfam" id="PF02881">
    <property type="entry name" value="SRP54_N"/>
    <property type="match status" value="1"/>
</dbReference>
<dbReference type="EC" id="3.6.5.4" evidence="11"/>
<keyword evidence="6 11" id="KW-0342">GTP-binding</keyword>
<dbReference type="InterPro" id="IPR004390">
    <property type="entry name" value="SR_rcpt_FtsY"/>
</dbReference>
<accession>C6BZC6</accession>
<feature type="domain" description="Signal recognition particle SRP54 helical bundle" evidence="15">
    <location>
        <begin position="380"/>
        <end position="461"/>
    </location>
</feature>
<dbReference type="InterPro" id="IPR000897">
    <property type="entry name" value="SRP54_GTPase_dom"/>
</dbReference>
<reference evidence="16 17" key="1">
    <citation type="submission" date="2009-06" db="EMBL/GenBank/DDBJ databases">
        <title>Complete sequence of Desulfovibrio salexigens DSM 2638.</title>
        <authorList>
            <consortium name="US DOE Joint Genome Institute"/>
            <person name="Lucas S."/>
            <person name="Copeland A."/>
            <person name="Lapidus A."/>
            <person name="Glavina del Rio T."/>
            <person name="Tice H."/>
            <person name="Bruce D."/>
            <person name="Goodwin L."/>
            <person name="Pitluck S."/>
            <person name="Munk A.C."/>
            <person name="Brettin T."/>
            <person name="Detter J.C."/>
            <person name="Han C."/>
            <person name="Tapia R."/>
            <person name="Larimer F."/>
            <person name="Land M."/>
            <person name="Hauser L."/>
            <person name="Kyrpides N."/>
            <person name="Anderson I."/>
            <person name="Wall J.D."/>
            <person name="Arkin A.P."/>
            <person name="Dehal P."/>
            <person name="Chivian D."/>
            <person name="Giles B."/>
            <person name="Hazen T.C."/>
        </authorList>
    </citation>
    <scope>NUCLEOTIDE SEQUENCE [LARGE SCALE GENOMIC DNA]</scope>
    <source>
        <strain evidence="17">ATCC 14822 / DSM 2638 / NCIMB 8403 / VKM B-1763</strain>
    </source>
</reference>
<evidence type="ECO:0000256" key="11">
    <source>
        <dbReference type="HAMAP-Rule" id="MF_00920"/>
    </source>
</evidence>
<dbReference type="SUPFAM" id="SSF47364">
    <property type="entry name" value="Domain of the SRP/SRP receptor G-proteins"/>
    <property type="match status" value="1"/>
</dbReference>
<evidence type="ECO:0000256" key="1">
    <source>
        <dbReference type="ARBA" id="ARBA00004413"/>
    </source>
</evidence>
<dbReference type="Gene3D" id="1.20.120.140">
    <property type="entry name" value="Signal recognition particle SRP54, nucleotide-binding domain"/>
    <property type="match status" value="1"/>
</dbReference>
<evidence type="ECO:0000259" key="15">
    <source>
        <dbReference type="SMART" id="SM00963"/>
    </source>
</evidence>
<feature type="domain" description="AAA+ ATPase" evidence="13">
    <location>
        <begin position="472"/>
        <end position="619"/>
    </location>
</feature>
<dbReference type="STRING" id="526222.Desal_2709"/>
<evidence type="ECO:0000256" key="8">
    <source>
        <dbReference type="ARBA" id="ARBA00023170"/>
    </source>
</evidence>
<evidence type="ECO:0000256" key="2">
    <source>
        <dbReference type="ARBA" id="ARBA00022475"/>
    </source>
</evidence>
<feature type="compositionally biased region" description="Acidic residues" evidence="12">
    <location>
        <begin position="152"/>
        <end position="166"/>
    </location>
</feature>
<dbReference type="eggNOG" id="COG0552">
    <property type="taxonomic scope" value="Bacteria"/>
</dbReference>
<evidence type="ECO:0000313" key="17">
    <source>
        <dbReference type="Proteomes" id="UP000002601"/>
    </source>
</evidence>
<feature type="domain" description="SRP54-type proteins GTP-binding" evidence="14">
    <location>
        <begin position="473"/>
        <end position="674"/>
    </location>
</feature>
<feature type="compositionally biased region" description="Acidic residues" evidence="12">
    <location>
        <begin position="73"/>
        <end position="141"/>
    </location>
</feature>
<dbReference type="GO" id="GO:0005047">
    <property type="term" value="F:signal recognition particle binding"/>
    <property type="evidence" value="ECO:0007669"/>
    <property type="project" value="TreeGrafter"/>
</dbReference>
<feature type="binding site" evidence="11">
    <location>
        <begin position="626"/>
        <end position="629"/>
    </location>
    <ligand>
        <name>GTP</name>
        <dbReference type="ChEBI" id="CHEBI:37565"/>
    </ligand>
</feature>
<keyword evidence="2 11" id="KW-1003">Cell membrane</keyword>
<comment type="similarity">
    <text evidence="11">Belongs to the GTP-binding SRP family. FtsY subfamily.</text>
</comment>
<evidence type="ECO:0000256" key="5">
    <source>
        <dbReference type="ARBA" id="ARBA00022801"/>
    </source>
</evidence>
<evidence type="ECO:0000256" key="3">
    <source>
        <dbReference type="ARBA" id="ARBA00022490"/>
    </source>
</evidence>
<keyword evidence="8 11" id="KW-0675">Receptor</keyword>
<dbReference type="InterPro" id="IPR036225">
    <property type="entry name" value="SRP/SRP_N"/>
</dbReference>
<dbReference type="SMART" id="SM00962">
    <property type="entry name" value="SRP54"/>
    <property type="match status" value="1"/>
</dbReference>
<keyword evidence="17" id="KW-1185">Reference proteome</keyword>
<dbReference type="GO" id="GO:0005737">
    <property type="term" value="C:cytoplasm"/>
    <property type="evidence" value="ECO:0007669"/>
    <property type="project" value="UniProtKB-SubCell"/>
</dbReference>
<dbReference type="InterPro" id="IPR003593">
    <property type="entry name" value="AAA+_ATPase"/>
</dbReference>